<evidence type="ECO:0000313" key="1">
    <source>
        <dbReference type="EMBL" id="MFC5173757.1"/>
    </source>
</evidence>
<name>A0ABW0B9T2_9ACTN</name>
<gene>
    <name evidence="1" type="ORF">ACFPRK_24630</name>
</gene>
<dbReference type="RefSeq" id="WP_065847294.1">
    <property type="nucleotide sequence ID" value="NZ_JBHSKI010000012.1"/>
</dbReference>
<sequence length="148" mass="15849">METEFAALAASGATTLVSLMVTDSWTQARAVVGRLFSRADAGGTMIADLDATRTRLLAADAGDAQATREITDRWHTDLYRLLQTASVTSAELHEALTSLRQLVNTSVARPVLVYNNVNGGVQHGPVIQSGRITGLTFHVRDTSVPVQD</sequence>
<dbReference type="EMBL" id="JBHSKI010000012">
    <property type="protein sequence ID" value="MFC5173757.1"/>
    <property type="molecule type" value="Genomic_DNA"/>
</dbReference>
<comment type="caution">
    <text evidence="1">The sequence shown here is derived from an EMBL/GenBank/DDBJ whole genome shotgun (WGS) entry which is preliminary data.</text>
</comment>
<reference evidence="2" key="1">
    <citation type="journal article" date="2019" name="Int. J. Syst. Evol. Microbiol.">
        <title>The Global Catalogue of Microorganisms (GCM) 10K type strain sequencing project: providing services to taxonomists for standard genome sequencing and annotation.</title>
        <authorList>
            <consortium name="The Broad Institute Genomics Platform"/>
            <consortium name="The Broad Institute Genome Sequencing Center for Infectious Disease"/>
            <person name="Wu L."/>
            <person name="Ma J."/>
        </authorList>
    </citation>
    <scope>NUCLEOTIDE SEQUENCE [LARGE SCALE GENOMIC DNA]</scope>
    <source>
        <strain evidence="2">CGMCC 4.1721</strain>
    </source>
</reference>
<proteinExistence type="predicted"/>
<accession>A0ABW0B9T2</accession>
<evidence type="ECO:0000313" key="2">
    <source>
        <dbReference type="Proteomes" id="UP001596208"/>
    </source>
</evidence>
<protein>
    <submittedName>
        <fullName evidence="1">Uncharacterized protein</fullName>
    </submittedName>
</protein>
<keyword evidence="2" id="KW-1185">Reference proteome</keyword>
<organism evidence="1 2">
    <name type="scientific">Streptomyces mutomycini</name>
    <dbReference type="NCBI Taxonomy" id="284036"/>
    <lineage>
        <taxon>Bacteria</taxon>
        <taxon>Bacillati</taxon>
        <taxon>Actinomycetota</taxon>
        <taxon>Actinomycetes</taxon>
        <taxon>Kitasatosporales</taxon>
        <taxon>Streptomycetaceae</taxon>
        <taxon>Streptomyces</taxon>
    </lineage>
</organism>
<dbReference type="Proteomes" id="UP001596208">
    <property type="component" value="Unassembled WGS sequence"/>
</dbReference>